<gene>
    <name evidence="2" type="ORF">JOC47_002403</name>
</gene>
<dbReference type="PROSITE" id="PS51257">
    <property type="entry name" value="PROKAR_LIPOPROTEIN"/>
    <property type="match status" value="1"/>
</dbReference>
<evidence type="ECO:0000259" key="1">
    <source>
        <dbReference type="Pfam" id="PF16472"/>
    </source>
</evidence>
<accession>A0A938XXM7</accession>
<dbReference type="Gene3D" id="2.60.40.1120">
    <property type="entry name" value="Carboxypeptidase-like, regulatory domain"/>
    <property type="match status" value="2"/>
</dbReference>
<organism evidence="2 3">
    <name type="scientific">Halanaerobacter jeridensis</name>
    <dbReference type="NCBI Taxonomy" id="706427"/>
    <lineage>
        <taxon>Bacteria</taxon>
        <taxon>Bacillati</taxon>
        <taxon>Bacillota</taxon>
        <taxon>Clostridia</taxon>
        <taxon>Halanaerobiales</taxon>
        <taxon>Halobacteroidaceae</taxon>
        <taxon>Halanaerobacter</taxon>
    </lineage>
</organism>
<dbReference type="RefSeq" id="WP_204702283.1">
    <property type="nucleotide sequence ID" value="NZ_JAFBDQ010000013.1"/>
</dbReference>
<name>A0A938XXM7_9FIRM</name>
<evidence type="ECO:0000313" key="3">
    <source>
        <dbReference type="Proteomes" id="UP000774000"/>
    </source>
</evidence>
<keyword evidence="3" id="KW-1185">Reference proteome</keyword>
<reference evidence="2" key="1">
    <citation type="submission" date="2021-01" db="EMBL/GenBank/DDBJ databases">
        <title>Genomic Encyclopedia of Type Strains, Phase IV (KMG-IV): sequencing the most valuable type-strain genomes for metagenomic binning, comparative biology and taxonomic classification.</title>
        <authorList>
            <person name="Goeker M."/>
        </authorList>
    </citation>
    <scope>NUCLEOTIDE SEQUENCE</scope>
    <source>
        <strain evidence="2">DSM 23230</strain>
    </source>
</reference>
<dbReference type="InterPro" id="IPR032485">
    <property type="entry name" value="LRP1-like_beta_prop"/>
</dbReference>
<dbReference type="PANTHER" id="PTHR36842">
    <property type="entry name" value="PROTEIN TOLB HOMOLOG"/>
    <property type="match status" value="1"/>
</dbReference>
<evidence type="ECO:0000313" key="2">
    <source>
        <dbReference type="EMBL" id="MBM7557537.1"/>
    </source>
</evidence>
<dbReference type="SUPFAM" id="SSF69304">
    <property type="entry name" value="Tricorn protease N-terminal domain"/>
    <property type="match status" value="1"/>
</dbReference>
<dbReference type="InterPro" id="IPR008969">
    <property type="entry name" value="CarboxyPept-like_regulatory"/>
</dbReference>
<feature type="domain" description="Prolow-density lipoprotein receptor-related protein 1-like beta-propeller" evidence="1">
    <location>
        <begin position="204"/>
        <end position="394"/>
    </location>
</feature>
<dbReference type="Pfam" id="PF13620">
    <property type="entry name" value="CarboxypepD_reg"/>
    <property type="match status" value="2"/>
</dbReference>
<dbReference type="Pfam" id="PF16472">
    <property type="entry name" value="DUF5050"/>
    <property type="match status" value="1"/>
</dbReference>
<protein>
    <submittedName>
        <fullName evidence="2">TolB protein</fullName>
    </submittedName>
</protein>
<proteinExistence type="predicted"/>
<dbReference type="PANTHER" id="PTHR36842:SF1">
    <property type="entry name" value="PROTEIN TOLB"/>
    <property type="match status" value="1"/>
</dbReference>
<dbReference type="EMBL" id="JAFBDQ010000013">
    <property type="protein sequence ID" value="MBM7557537.1"/>
    <property type="molecule type" value="Genomic_DNA"/>
</dbReference>
<comment type="caution">
    <text evidence="2">The sequence shown here is derived from an EMBL/GenBank/DDBJ whole genome shotgun (WGS) entry which is preliminary data.</text>
</comment>
<dbReference type="Proteomes" id="UP000774000">
    <property type="component" value="Unassembled WGS sequence"/>
</dbReference>
<dbReference type="InterPro" id="IPR011042">
    <property type="entry name" value="6-blade_b-propeller_TolB-like"/>
</dbReference>
<dbReference type="Gene3D" id="2.120.10.30">
    <property type="entry name" value="TolB, C-terminal domain"/>
    <property type="match status" value="2"/>
</dbReference>
<dbReference type="AlphaFoldDB" id="A0A938XXM7"/>
<sequence length="451" mass="50232">MKKEILIVLLLLILVVTGCGQKTMTLRGQVVDHKTGQSIAGVKVEVANQTVKTNQQGYFVLKEIPVVDNVAKKKRMINISAPGYKDYQQTVALREGDQSLTIELERKYMNLSGQVLDRFSGHPLAGIQVELGNQMVETDANGYFALQKIPVLSKEKMLKVSAPAYRTYAQEIALQAGTKDLTIKLEGRQETKFFFSSDQRGSRDIYITDIYGQRLQRLTTQQSDEWAPDWSAARKEVLFLSDRDGSTNIYTMAADGGEQKQLTSTATAKENPVWLDENRILYASNRDGDYDLYITTVDGSYLRRLTDNDYYDGQAVYSAKQNAVAYIAATTGEKKLHLLNLDTGAKVLLHKSAGEDRAPSWSAAGDKIVFVNYQAGRSALKQINYNGSGLKALIALEEEISDYALGDLKNQMGLYVSQQQSQNIKLLTTKGVTREILVNPQINVSDPAWKK</sequence>
<dbReference type="SUPFAM" id="SSF49464">
    <property type="entry name" value="Carboxypeptidase regulatory domain-like"/>
    <property type="match status" value="2"/>
</dbReference>